<dbReference type="PANTHER" id="PTHR46899">
    <property type="entry name" value="PROTEIN PHOSPHATASE 1 REGULATORY SUBUNIT 27"/>
    <property type="match status" value="1"/>
</dbReference>
<name>A7SCG1_NEMVE</name>
<dbReference type="PANTHER" id="PTHR46899:SF3">
    <property type="entry name" value="PROTEIN PHOSPHATASE 1 REGULATORY SUBUNIT 27"/>
    <property type="match status" value="1"/>
</dbReference>
<dbReference type="SMART" id="SM00248">
    <property type="entry name" value="ANK"/>
    <property type="match status" value="2"/>
</dbReference>
<dbReference type="eggNOG" id="KOG0505">
    <property type="taxonomic scope" value="Eukaryota"/>
</dbReference>
<keyword evidence="1" id="KW-0040">ANK repeat</keyword>
<evidence type="ECO:0000256" key="1">
    <source>
        <dbReference type="PROSITE-ProRule" id="PRU00023"/>
    </source>
</evidence>
<dbReference type="OMA" id="QRDATND"/>
<dbReference type="InterPro" id="IPR002110">
    <property type="entry name" value="Ankyrin_rpt"/>
</dbReference>
<dbReference type="Gene3D" id="1.25.40.20">
    <property type="entry name" value="Ankyrin repeat-containing domain"/>
    <property type="match status" value="2"/>
</dbReference>
<dbReference type="PhylomeDB" id="A7SCG1"/>
<accession>A7SCG1</accession>
<dbReference type="InterPro" id="IPR053080">
    <property type="entry name" value="PP1_regulatory_subunit_27"/>
</dbReference>
<keyword evidence="3" id="KW-1185">Reference proteome</keyword>
<dbReference type="SUPFAM" id="SSF48403">
    <property type="entry name" value="Ankyrin repeat"/>
    <property type="match status" value="1"/>
</dbReference>
<dbReference type="PROSITE" id="PS50088">
    <property type="entry name" value="ANK_REPEAT"/>
    <property type="match status" value="2"/>
</dbReference>
<feature type="repeat" description="ANK" evidence="1">
    <location>
        <begin position="39"/>
        <end position="71"/>
    </location>
</feature>
<protein>
    <submittedName>
        <fullName evidence="2">Uncharacterized protein</fullName>
    </submittedName>
</protein>
<evidence type="ECO:0000313" key="3">
    <source>
        <dbReference type="Proteomes" id="UP000001593"/>
    </source>
</evidence>
<feature type="non-terminal residue" evidence="2">
    <location>
        <position position="119"/>
    </location>
</feature>
<dbReference type="InterPro" id="IPR036770">
    <property type="entry name" value="Ankyrin_rpt-contain_sf"/>
</dbReference>
<dbReference type="HOGENOM" id="CLU_2067292_0_0_1"/>
<dbReference type="AlphaFoldDB" id="A7SCG1"/>
<dbReference type="Proteomes" id="UP000001593">
    <property type="component" value="Unassembled WGS sequence"/>
</dbReference>
<proteinExistence type="predicted"/>
<dbReference type="InParanoid" id="A7SCG1"/>
<evidence type="ECO:0000313" key="2">
    <source>
        <dbReference type="EMBL" id="EDO38570.1"/>
    </source>
</evidence>
<sequence>RFPEDLIIRETIPGHDAAKELEEIAHCDLKLDVNFLNEYGHTALGTSAFVGSLRCCQILIHLGAEVSKKDNDGWTALHYALAKGYLDIAKLLIMNGGNLYTKNSDNETALDFIADSELK</sequence>
<organism evidence="2 3">
    <name type="scientific">Nematostella vectensis</name>
    <name type="common">Starlet sea anemone</name>
    <dbReference type="NCBI Taxonomy" id="45351"/>
    <lineage>
        <taxon>Eukaryota</taxon>
        <taxon>Metazoa</taxon>
        <taxon>Cnidaria</taxon>
        <taxon>Anthozoa</taxon>
        <taxon>Hexacorallia</taxon>
        <taxon>Actiniaria</taxon>
        <taxon>Edwardsiidae</taxon>
        <taxon>Nematostella</taxon>
    </lineage>
</organism>
<dbReference type="EMBL" id="DS469623">
    <property type="protein sequence ID" value="EDO38570.1"/>
    <property type="molecule type" value="Genomic_DNA"/>
</dbReference>
<reference evidence="2 3" key="1">
    <citation type="journal article" date="2007" name="Science">
        <title>Sea anemone genome reveals ancestral eumetazoan gene repertoire and genomic organization.</title>
        <authorList>
            <person name="Putnam N.H."/>
            <person name="Srivastava M."/>
            <person name="Hellsten U."/>
            <person name="Dirks B."/>
            <person name="Chapman J."/>
            <person name="Salamov A."/>
            <person name="Terry A."/>
            <person name="Shapiro H."/>
            <person name="Lindquist E."/>
            <person name="Kapitonov V.V."/>
            <person name="Jurka J."/>
            <person name="Genikhovich G."/>
            <person name="Grigoriev I.V."/>
            <person name="Lucas S.M."/>
            <person name="Steele R.E."/>
            <person name="Finnerty J.R."/>
            <person name="Technau U."/>
            <person name="Martindale M.Q."/>
            <person name="Rokhsar D.S."/>
        </authorList>
    </citation>
    <scope>NUCLEOTIDE SEQUENCE [LARGE SCALE GENOMIC DNA]</scope>
    <source>
        <strain evidence="3">CH2 X CH6</strain>
    </source>
</reference>
<dbReference type="STRING" id="45351.A7SCG1"/>
<feature type="repeat" description="ANK" evidence="1">
    <location>
        <begin position="72"/>
        <end position="104"/>
    </location>
</feature>
<feature type="non-terminal residue" evidence="2">
    <location>
        <position position="1"/>
    </location>
</feature>
<gene>
    <name evidence="2" type="ORF">NEMVEDRAFT_v1g56654</name>
</gene>
<dbReference type="Pfam" id="PF12796">
    <property type="entry name" value="Ank_2"/>
    <property type="match status" value="1"/>
</dbReference>
<dbReference type="PROSITE" id="PS50297">
    <property type="entry name" value="ANK_REP_REGION"/>
    <property type="match status" value="1"/>
</dbReference>